<sequence length="407" mass="47646">MTLQSMSAFNFSRRDIWHRNFKQWRRKCSRPTGRPHLFLVLLLVAVLLYRIGSDSNSEVPVIRNKVSSDSNLRTPRSQKVATSIPQAVVVLLAPQRNANSMWNNVERFCFLRRAVRSIDRHLNAKFGPYPIVILVAKDHDQDPTHQDGAYTARDRALVEEWAIHSTIQWQEIEMYSKDALEPDVSLNQILAWRRGEDGGQEGRPLGYQSMCRLWSGRLQNFDILDGFDMYMRLDDDSLLVSDLDYDPFQRFIDRNLIYAYRRQASDHWGIQELWKVTEPHVLNPTVQKINAATRLEFLQLTSPGSDNDKAEYQYDGKQPYNNFHISRVDFWRSPQWKSVMDDMDKNHLFFKHRVGDANVHAMALLMMGDQLIEQWDDFPYAHNSNDMGGEWGPKEWKEECYGNRKGM</sequence>
<evidence type="ECO:0000313" key="3">
    <source>
        <dbReference type="Proteomes" id="UP000693970"/>
    </source>
</evidence>
<evidence type="ECO:0000256" key="1">
    <source>
        <dbReference type="ARBA" id="ARBA00022679"/>
    </source>
</evidence>
<dbReference type="OrthoDB" id="439943at2759"/>
<dbReference type="EMBL" id="JAGRRH010000022">
    <property type="protein sequence ID" value="KAG7345296.1"/>
    <property type="molecule type" value="Genomic_DNA"/>
</dbReference>
<name>A0A9K3PFT6_9STRA</name>
<reference evidence="2" key="2">
    <citation type="submission" date="2021-04" db="EMBL/GenBank/DDBJ databases">
        <authorList>
            <person name="Podell S."/>
        </authorList>
    </citation>
    <scope>NUCLEOTIDE SEQUENCE</scope>
    <source>
        <strain evidence="2">Hildebrandi</strain>
    </source>
</reference>
<evidence type="ECO:0000313" key="2">
    <source>
        <dbReference type="EMBL" id="KAG7345296.1"/>
    </source>
</evidence>
<dbReference type="AlphaFoldDB" id="A0A9K3PFT6"/>
<keyword evidence="3" id="KW-1185">Reference proteome</keyword>
<comment type="caution">
    <text evidence="2">The sequence shown here is derived from an EMBL/GenBank/DDBJ whole genome shotgun (WGS) entry which is preliminary data.</text>
</comment>
<gene>
    <name evidence="2" type="ORF">IV203_032827</name>
</gene>
<dbReference type="PANTHER" id="PTHR31121">
    <property type="entry name" value="ALPHA-1,2 MANNOSYLTRANSFERASE KTR1"/>
    <property type="match status" value="1"/>
</dbReference>
<dbReference type="GO" id="GO:0005794">
    <property type="term" value="C:Golgi apparatus"/>
    <property type="evidence" value="ECO:0007669"/>
    <property type="project" value="TreeGrafter"/>
</dbReference>
<proteinExistence type="predicted"/>
<dbReference type="Proteomes" id="UP000693970">
    <property type="component" value="Unassembled WGS sequence"/>
</dbReference>
<dbReference type="GO" id="GO:0000026">
    <property type="term" value="F:alpha-1,2-mannosyltransferase activity"/>
    <property type="evidence" value="ECO:0007669"/>
    <property type="project" value="TreeGrafter"/>
</dbReference>
<organism evidence="2 3">
    <name type="scientific">Nitzschia inconspicua</name>
    <dbReference type="NCBI Taxonomy" id="303405"/>
    <lineage>
        <taxon>Eukaryota</taxon>
        <taxon>Sar</taxon>
        <taxon>Stramenopiles</taxon>
        <taxon>Ochrophyta</taxon>
        <taxon>Bacillariophyta</taxon>
        <taxon>Bacillariophyceae</taxon>
        <taxon>Bacillariophycidae</taxon>
        <taxon>Bacillariales</taxon>
        <taxon>Bacillariaceae</taxon>
        <taxon>Nitzschia</taxon>
    </lineage>
</organism>
<keyword evidence="1" id="KW-0808">Transferase</keyword>
<protein>
    <submittedName>
        <fullName evidence="2">Glycolipid 2-alpha-mannosyltransferase</fullName>
    </submittedName>
</protein>
<dbReference type="GO" id="GO:0016020">
    <property type="term" value="C:membrane"/>
    <property type="evidence" value="ECO:0007669"/>
    <property type="project" value="InterPro"/>
</dbReference>
<dbReference type="InterPro" id="IPR002685">
    <property type="entry name" value="Glyco_trans_15"/>
</dbReference>
<accession>A0A9K3PFT6</accession>
<dbReference type="Pfam" id="PF01793">
    <property type="entry name" value="Glyco_transf_15"/>
    <property type="match status" value="1"/>
</dbReference>
<reference evidence="2" key="1">
    <citation type="journal article" date="2021" name="Sci. Rep.">
        <title>Diploid genomic architecture of Nitzschia inconspicua, an elite biomass production diatom.</title>
        <authorList>
            <person name="Oliver A."/>
            <person name="Podell S."/>
            <person name="Pinowska A."/>
            <person name="Traller J.C."/>
            <person name="Smith S.R."/>
            <person name="McClure R."/>
            <person name="Beliaev A."/>
            <person name="Bohutskyi P."/>
            <person name="Hill E.A."/>
            <person name="Rabines A."/>
            <person name="Zheng H."/>
            <person name="Allen L.Z."/>
            <person name="Kuo A."/>
            <person name="Grigoriev I.V."/>
            <person name="Allen A.E."/>
            <person name="Hazlebeck D."/>
            <person name="Allen E.E."/>
        </authorList>
    </citation>
    <scope>NUCLEOTIDE SEQUENCE</scope>
    <source>
        <strain evidence="2">Hildebrandi</strain>
    </source>
</reference>
<dbReference type="PANTHER" id="PTHR31121:SF6">
    <property type="entry name" value="ALPHA-1,2 MANNOSYLTRANSFERASE KTR1"/>
    <property type="match status" value="1"/>
</dbReference>
<dbReference type="GO" id="GO:0000032">
    <property type="term" value="P:cell wall mannoprotein biosynthetic process"/>
    <property type="evidence" value="ECO:0007669"/>
    <property type="project" value="TreeGrafter"/>
</dbReference>
<dbReference type="GO" id="GO:0006487">
    <property type="term" value="P:protein N-linked glycosylation"/>
    <property type="evidence" value="ECO:0007669"/>
    <property type="project" value="TreeGrafter"/>
</dbReference>